<dbReference type="AlphaFoldDB" id="A0A212RK52"/>
<evidence type="ECO:0000313" key="2">
    <source>
        <dbReference type="EMBL" id="SNB72834.1"/>
    </source>
</evidence>
<gene>
    <name evidence="2" type="ORF">SAMN06265338_10518</name>
</gene>
<organism evidence="2 3">
    <name type="scientific">Rhodoblastus acidophilus</name>
    <name type="common">Rhodopseudomonas acidophila</name>
    <dbReference type="NCBI Taxonomy" id="1074"/>
    <lineage>
        <taxon>Bacteria</taxon>
        <taxon>Pseudomonadati</taxon>
        <taxon>Pseudomonadota</taxon>
        <taxon>Alphaproteobacteria</taxon>
        <taxon>Hyphomicrobiales</taxon>
        <taxon>Rhodoblastaceae</taxon>
        <taxon>Rhodoblastus</taxon>
    </lineage>
</organism>
<evidence type="ECO:0000313" key="3">
    <source>
        <dbReference type="Proteomes" id="UP000198418"/>
    </source>
</evidence>
<sequence>MTSAPIDARYFAQSQRVRRVNPAACRLAPLLRLALMVALGGALASVALSPRLTQAGAASARI</sequence>
<keyword evidence="1" id="KW-0812">Transmembrane</keyword>
<feature type="transmembrane region" description="Helical" evidence="1">
    <location>
        <begin position="30"/>
        <end position="48"/>
    </location>
</feature>
<dbReference type="Proteomes" id="UP000198418">
    <property type="component" value="Unassembled WGS sequence"/>
</dbReference>
<proteinExistence type="predicted"/>
<evidence type="ECO:0000256" key="1">
    <source>
        <dbReference type="SAM" id="Phobius"/>
    </source>
</evidence>
<keyword evidence="1" id="KW-1133">Transmembrane helix</keyword>
<name>A0A212RK52_RHOAC</name>
<reference evidence="3" key="1">
    <citation type="submission" date="2017-06" db="EMBL/GenBank/DDBJ databases">
        <authorList>
            <person name="Varghese N."/>
            <person name="Submissions S."/>
        </authorList>
    </citation>
    <scope>NUCLEOTIDE SEQUENCE [LARGE SCALE GENOMIC DNA]</scope>
    <source>
        <strain evidence="3">DSM 137</strain>
    </source>
</reference>
<dbReference type="RefSeq" id="WP_088520813.1">
    <property type="nucleotide sequence ID" value="NZ_FYDG01000005.1"/>
</dbReference>
<protein>
    <submittedName>
        <fullName evidence="2">Uncharacterized protein</fullName>
    </submittedName>
</protein>
<keyword evidence="1" id="KW-0472">Membrane</keyword>
<keyword evidence="3" id="KW-1185">Reference proteome</keyword>
<accession>A0A212RK52</accession>
<dbReference type="EMBL" id="FYDG01000005">
    <property type="protein sequence ID" value="SNB72834.1"/>
    <property type="molecule type" value="Genomic_DNA"/>
</dbReference>